<dbReference type="InterPro" id="IPR037036">
    <property type="entry name" value="PDED_dom_sf"/>
</dbReference>
<evidence type="ECO:0000259" key="2">
    <source>
        <dbReference type="Pfam" id="PF05351"/>
    </source>
</evidence>
<reference evidence="3" key="1">
    <citation type="submission" date="2015-11" db="EMBL/GenBank/DDBJ databases">
        <title>De novo transcriptome assembly of four potential Pierce s Disease insect vectors from Arizona vineyards.</title>
        <authorList>
            <person name="Tassone E.E."/>
        </authorList>
    </citation>
    <scope>NUCLEOTIDE SEQUENCE</scope>
</reference>
<dbReference type="PANTHER" id="PTHR12976">
    <property type="entry name" value="RETINAL ROD RHODOPSIN-SENSITIVE CGMP 3',5'-CYCLIC PHOSPHODIESTERASE DELTA-SUBUNIT"/>
    <property type="match status" value="1"/>
</dbReference>
<dbReference type="Gene3D" id="2.70.50.40">
    <property type="entry name" value="GMP phosphodiesterase, delta subunit"/>
    <property type="match status" value="1"/>
</dbReference>
<sequence length="147" mass="16833">MASSGENILAGFQINWIILRNLDTGEILWHGNEDYSVSEQELVLNIPKKVLKSRSILREVNFSSMEGWNKLKLVQTVLYKGVIMEELYFEYGQVVSNSRHTWRSVIEAAPEVKLMTADVLSGNLVIVTKFFNEDSLITASKMRLFYV</sequence>
<dbReference type="AlphaFoldDB" id="A0A1B6GRR0"/>
<dbReference type="Pfam" id="PF05351">
    <property type="entry name" value="GMP_PDE_delta"/>
    <property type="match status" value="1"/>
</dbReference>
<comment type="similarity">
    <text evidence="1">Belongs to the PDE6D/unc-119 family.</text>
</comment>
<accession>A0A1B6GRR0</accession>
<name>A0A1B6GRR0_9HEMI</name>
<dbReference type="InterPro" id="IPR008015">
    <property type="entry name" value="PDED_dom"/>
</dbReference>
<evidence type="ECO:0000256" key="1">
    <source>
        <dbReference type="ARBA" id="ARBA00008102"/>
    </source>
</evidence>
<protein>
    <recommendedName>
        <fullName evidence="2">GMP phosphodiesterase delta subunit domain-containing protein</fullName>
    </recommendedName>
</protein>
<evidence type="ECO:0000313" key="3">
    <source>
        <dbReference type="EMBL" id="JAS65100.1"/>
    </source>
</evidence>
<organism evidence="3">
    <name type="scientific">Cuerna arida</name>
    <dbReference type="NCBI Taxonomy" id="1464854"/>
    <lineage>
        <taxon>Eukaryota</taxon>
        <taxon>Metazoa</taxon>
        <taxon>Ecdysozoa</taxon>
        <taxon>Arthropoda</taxon>
        <taxon>Hexapoda</taxon>
        <taxon>Insecta</taxon>
        <taxon>Pterygota</taxon>
        <taxon>Neoptera</taxon>
        <taxon>Paraneoptera</taxon>
        <taxon>Hemiptera</taxon>
        <taxon>Auchenorrhyncha</taxon>
        <taxon>Membracoidea</taxon>
        <taxon>Cicadellidae</taxon>
        <taxon>Cicadellinae</taxon>
        <taxon>Proconiini</taxon>
        <taxon>Cuerna</taxon>
    </lineage>
</organism>
<dbReference type="GO" id="GO:0005737">
    <property type="term" value="C:cytoplasm"/>
    <property type="evidence" value="ECO:0007669"/>
    <property type="project" value="TreeGrafter"/>
</dbReference>
<dbReference type="PANTHER" id="PTHR12976:SF0">
    <property type="entry name" value="RETINAL ROD RHODOPSIN-SENSITIVE CGMP 3',5'-CYCLIC PHOSPHODIESTERASE SUBUNIT DELTA"/>
    <property type="match status" value="1"/>
</dbReference>
<dbReference type="InterPro" id="IPR014756">
    <property type="entry name" value="Ig_E-set"/>
</dbReference>
<proteinExistence type="inferred from homology"/>
<dbReference type="EMBL" id="GECZ01004669">
    <property type="protein sequence ID" value="JAS65100.1"/>
    <property type="molecule type" value="Transcribed_RNA"/>
</dbReference>
<gene>
    <name evidence="3" type="ORF">g.43813</name>
</gene>
<dbReference type="SUPFAM" id="SSF81296">
    <property type="entry name" value="E set domains"/>
    <property type="match status" value="1"/>
</dbReference>
<feature type="domain" description="GMP phosphodiesterase delta subunit" evidence="2">
    <location>
        <begin position="7"/>
        <end position="146"/>
    </location>
</feature>